<feature type="compositionally biased region" description="Low complexity" evidence="1">
    <location>
        <begin position="59"/>
        <end position="83"/>
    </location>
</feature>
<feature type="domain" description="Peptidoglycan binding-like" evidence="2">
    <location>
        <begin position="405"/>
        <end position="461"/>
    </location>
</feature>
<organism evidence="3">
    <name type="scientific">uncultured Aureispira sp</name>
    <dbReference type="NCBI Taxonomy" id="1331704"/>
    <lineage>
        <taxon>Bacteria</taxon>
        <taxon>Pseudomonadati</taxon>
        <taxon>Bacteroidota</taxon>
        <taxon>Saprospiria</taxon>
        <taxon>Saprospirales</taxon>
        <taxon>Saprospiraceae</taxon>
        <taxon>Aureispira</taxon>
        <taxon>environmental samples</taxon>
    </lineage>
</organism>
<name>A0A6S6T2Z3_9BACT</name>
<dbReference type="SUPFAM" id="SSF47090">
    <property type="entry name" value="PGBD-like"/>
    <property type="match status" value="2"/>
</dbReference>
<evidence type="ECO:0000259" key="2">
    <source>
        <dbReference type="Pfam" id="PF01471"/>
    </source>
</evidence>
<protein>
    <submittedName>
        <fullName evidence="3">EF hand domain-containing protein</fullName>
    </submittedName>
</protein>
<dbReference type="InterPro" id="IPR036365">
    <property type="entry name" value="PGBD-like_sf"/>
</dbReference>
<accession>A0A6S6T2Z3</accession>
<sequence>MPLSKELAKEFLKIQAAIEKFMKIHDNPHDTSKHNKVAEQLKEFNGFLSEVKKNASEGSGTPPTAAPASSSPPSSGRRSISASVGKGGKNKEQDVLTIQELLNKNSYNLEEDGKIGKKTIRIIKMFQSRLGFRPDGLISPGKSTMKGLLGEIPVGPPSTGISSIIQGGESGAAGYNAYNRGTKGNSILGPAGPRSLITMTLAEIMADQKLPKSDPKTLFAVGKYQMIPTTLKEGVEKLDLDHSTKFDATTQEYLFSDYLLGKKRPAIRAYIQGAGSAKAAGIAGAQEWASIARPDTGKSHYDGTGGNSAHITAEDFLATLDEAKEEYKKNIAAGMDPDAAYRKAVAGVQGEESNSETDTNTDTNNDTNTDPINTDSGDVPDTTDEVSGQDTIKKSVGKGGKNEAGDVSLVQELLNKKGESLKVDGKIGNNTINAIKRFQAGLNMGAPDGLIEPGKATIAALVGEDTSDTTETGEDDTTAGTPSAPGTKIEQSVGRKGANQAVDVQIIQEMLVKNQEAVGVDGKIGNETINAIISIQSRMGMKSPDGLIEPGKNTFKALAAGTVPPPFKPSGKYFSHPNANTVTISYGSNAVKLNKEAEYLLKSILAASGNTGATVTSSLRTYYHQARVMIQYYSVKQMEGLYKGGAELAAGRRAAGDNIQKFADFLEKRDKTKGTLISKHVPGYAIDVVPKQNRGAYAAKAKELVGQSGSGVTRFIELGQFGEKVDHIEFKMKVT</sequence>
<feature type="domain" description="Peptidoglycan binding-like" evidence="2">
    <location>
        <begin position="92"/>
        <end position="138"/>
    </location>
</feature>
<evidence type="ECO:0000313" key="3">
    <source>
        <dbReference type="EMBL" id="CAA6811105.1"/>
    </source>
</evidence>
<feature type="region of interest" description="Disordered" evidence="1">
    <location>
        <begin position="464"/>
        <end position="495"/>
    </location>
</feature>
<dbReference type="Gene3D" id="1.10.101.10">
    <property type="entry name" value="PGBD-like superfamily/PGBD"/>
    <property type="match status" value="3"/>
</dbReference>
<dbReference type="Gene3D" id="1.10.530.10">
    <property type="match status" value="1"/>
</dbReference>
<evidence type="ECO:0000256" key="1">
    <source>
        <dbReference type="SAM" id="MobiDB-lite"/>
    </source>
</evidence>
<dbReference type="EMBL" id="CACVAQ010000172">
    <property type="protein sequence ID" value="CAA6811105.1"/>
    <property type="molecule type" value="Genomic_DNA"/>
</dbReference>
<feature type="region of interest" description="Disordered" evidence="1">
    <location>
        <begin position="49"/>
        <end position="89"/>
    </location>
</feature>
<feature type="compositionally biased region" description="Low complexity" evidence="1">
    <location>
        <begin position="357"/>
        <end position="375"/>
    </location>
</feature>
<gene>
    <name evidence="3" type="ORF">HELGO_WM37873</name>
</gene>
<dbReference type="AlphaFoldDB" id="A0A6S6T2Z3"/>
<feature type="region of interest" description="Disordered" evidence="1">
    <location>
        <begin position="344"/>
        <end position="403"/>
    </location>
</feature>
<proteinExistence type="predicted"/>
<reference evidence="3" key="1">
    <citation type="submission" date="2020-01" db="EMBL/GenBank/DDBJ databases">
        <authorList>
            <person name="Meier V. D."/>
            <person name="Meier V D."/>
        </authorList>
    </citation>
    <scope>NUCLEOTIDE SEQUENCE</scope>
    <source>
        <strain evidence="3">HLG_WM_MAG_10</strain>
    </source>
</reference>
<dbReference type="InterPro" id="IPR002477">
    <property type="entry name" value="Peptidoglycan-bd-like"/>
</dbReference>
<feature type="compositionally biased region" description="Acidic residues" evidence="1">
    <location>
        <begin position="465"/>
        <end position="477"/>
    </location>
</feature>
<dbReference type="InterPro" id="IPR036366">
    <property type="entry name" value="PGBDSf"/>
</dbReference>
<dbReference type="Pfam" id="PF01471">
    <property type="entry name" value="PG_binding_1"/>
    <property type="match status" value="2"/>
</dbReference>